<dbReference type="EMBL" id="CAUYUJ010015265">
    <property type="protein sequence ID" value="CAK0851696.1"/>
    <property type="molecule type" value="Genomic_DNA"/>
</dbReference>
<organism evidence="2 3">
    <name type="scientific">Prorocentrum cordatum</name>
    <dbReference type="NCBI Taxonomy" id="2364126"/>
    <lineage>
        <taxon>Eukaryota</taxon>
        <taxon>Sar</taxon>
        <taxon>Alveolata</taxon>
        <taxon>Dinophyceae</taxon>
        <taxon>Prorocentrales</taxon>
        <taxon>Prorocentraceae</taxon>
        <taxon>Prorocentrum</taxon>
    </lineage>
</organism>
<evidence type="ECO:0000256" key="1">
    <source>
        <dbReference type="SAM" id="MobiDB-lite"/>
    </source>
</evidence>
<evidence type="ECO:0000313" key="3">
    <source>
        <dbReference type="Proteomes" id="UP001189429"/>
    </source>
</evidence>
<name>A0ABN9TZA0_9DINO</name>
<feature type="compositionally biased region" description="Gly residues" evidence="1">
    <location>
        <begin position="64"/>
        <end position="73"/>
    </location>
</feature>
<proteinExistence type="predicted"/>
<feature type="compositionally biased region" description="Low complexity" evidence="1">
    <location>
        <begin position="54"/>
        <end position="63"/>
    </location>
</feature>
<protein>
    <submittedName>
        <fullName evidence="2">Uncharacterized protein</fullName>
    </submittedName>
</protein>
<accession>A0ABN9TZA0</accession>
<dbReference type="Proteomes" id="UP001189429">
    <property type="component" value="Unassembled WGS sequence"/>
</dbReference>
<feature type="non-terminal residue" evidence="2">
    <location>
        <position position="1"/>
    </location>
</feature>
<evidence type="ECO:0000313" key="2">
    <source>
        <dbReference type="EMBL" id="CAK0851696.1"/>
    </source>
</evidence>
<sequence>PLFQQPLLSLALARQRARRRLPRAAAPRRMSFSARDELLRRALPGHVYSAGAESPTGPARSPGSRGGSRGGNGFVRSGADWVQSDIPLRVEVLEHLFEESIVQQLQLHRAASS</sequence>
<gene>
    <name evidence="2" type="ORF">PCOR1329_LOCUS43785</name>
</gene>
<comment type="caution">
    <text evidence="2">The sequence shown here is derived from an EMBL/GenBank/DDBJ whole genome shotgun (WGS) entry which is preliminary data.</text>
</comment>
<reference evidence="2" key="1">
    <citation type="submission" date="2023-10" db="EMBL/GenBank/DDBJ databases">
        <authorList>
            <person name="Chen Y."/>
            <person name="Shah S."/>
            <person name="Dougan E. K."/>
            <person name="Thang M."/>
            <person name="Chan C."/>
        </authorList>
    </citation>
    <scope>NUCLEOTIDE SEQUENCE [LARGE SCALE GENOMIC DNA]</scope>
</reference>
<feature type="region of interest" description="Disordered" evidence="1">
    <location>
        <begin position="47"/>
        <end position="76"/>
    </location>
</feature>
<keyword evidence="3" id="KW-1185">Reference proteome</keyword>